<organism evidence="2 3">
    <name type="scientific">Streptomyces anatolicus</name>
    <dbReference type="NCBI Taxonomy" id="2675858"/>
    <lineage>
        <taxon>Bacteria</taxon>
        <taxon>Bacillati</taxon>
        <taxon>Actinomycetota</taxon>
        <taxon>Actinomycetes</taxon>
        <taxon>Kitasatosporales</taxon>
        <taxon>Streptomycetaceae</taxon>
        <taxon>Streptomyces</taxon>
    </lineage>
</organism>
<gene>
    <name evidence="2" type="ORF">GKQ77_30440</name>
</gene>
<dbReference type="Pfam" id="PF01118">
    <property type="entry name" value="Semialdhyde_dh"/>
    <property type="match status" value="1"/>
</dbReference>
<feature type="domain" description="Semialdehyde dehydrogenase NAD-binding" evidence="1">
    <location>
        <begin position="3"/>
        <end position="36"/>
    </location>
</feature>
<dbReference type="InterPro" id="IPR036291">
    <property type="entry name" value="NAD(P)-bd_dom_sf"/>
</dbReference>
<accession>A0ABS6YWR9</accession>
<dbReference type="EMBL" id="WMBF01000634">
    <property type="protein sequence ID" value="MBW5425833.1"/>
    <property type="molecule type" value="Genomic_DNA"/>
</dbReference>
<evidence type="ECO:0000259" key="1">
    <source>
        <dbReference type="Pfam" id="PF01118"/>
    </source>
</evidence>
<sequence>MIRVAVVGAAGYIGGELLRLLIGHPEVEVVGAVSSRFPG</sequence>
<feature type="non-terminal residue" evidence="2">
    <location>
        <position position="39"/>
    </location>
</feature>
<evidence type="ECO:0000313" key="3">
    <source>
        <dbReference type="Proteomes" id="UP001197114"/>
    </source>
</evidence>
<dbReference type="InterPro" id="IPR000534">
    <property type="entry name" value="Semialdehyde_DH_NAD-bd"/>
</dbReference>
<reference evidence="2 3" key="1">
    <citation type="submission" date="2019-11" db="EMBL/GenBank/DDBJ databases">
        <authorList>
            <person name="Ay H."/>
        </authorList>
    </citation>
    <scope>NUCLEOTIDE SEQUENCE [LARGE SCALE GENOMIC DNA]</scope>
    <source>
        <strain evidence="2 3">BG9H</strain>
    </source>
</reference>
<dbReference type="Proteomes" id="UP001197114">
    <property type="component" value="Unassembled WGS sequence"/>
</dbReference>
<dbReference type="Gene3D" id="3.40.50.720">
    <property type="entry name" value="NAD(P)-binding Rossmann-like Domain"/>
    <property type="match status" value="1"/>
</dbReference>
<evidence type="ECO:0000313" key="2">
    <source>
        <dbReference type="EMBL" id="MBW5425833.1"/>
    </source>
</evidence>
<protein>
    <submittedName>
        <fullName evidence="2">N-acetyl-gamma-glutamyl-phosphate reductase</fullName>
    </submittedName>
</protein>
<dbReference type="SUPFAM" id="SSF51735">
    <property type="entry name" value="NAD(P)-binding Rossmann-fold domains"/>
    <property type="match status" value="1"/>
</dbReference>
<name>A0ABS6YWR9_9ACTN</name>
<comment type="caution">
    <text evidence="2">The sequence shown here is derived from an EMBL/GenBank/DDBJ whole genome shotgun (WGS) entry which is preliminary data.</text>
</comment>
<proteinExistence type="predicted"/>
<keyword evidence="3" id="KW-1185">Reference proteome</keyword>